<sequence>MLKIFSTQLAGQFQRIQSQEEFSIEDGARLLAQGCAGDGTVYVHGFSEMAAIVKEATESLEPFPGARALFNEKGEMASVQPSDRVLLFTRLASDEEAILLAQKLQQEGISTVGVSAIDVEDGFQSAVDIHIDSKLKKPMIPAEDGSRYGFPAIMTGLFVYYALRFTVEEILGEIEDLNY</sequence>
<accession>A0A7X2S5L4</accession>
<dbReference type="InterPro" id="IPR019676">
    <property type="entry name" value="DUF2529"/>
</dbReference>
<reference evidence="2 3" key="1">
    <citation type="journal article" date="2017" name="Int. J. Syst. Evol. Microbiol.">
        <title>Bacillus mangrovi sp. nov., isolated from a sediment sample from a mangrove forest.</title>
        <authorList>
            <person name="Gupta V."/>
            <person name="Singh P.K."/>
            <person name="Korpole S."/>
            <person name="Tanuku N.R.S."/>
            <person name="Pinnaka A.K."/>
        </authorList>
    </citation>
    <scope>NUCLEOTIDE SEQUENCE [LARGE SCALE GENOMIC DNA]</scope>
    <source>
        <strain evidence="2 3">KCTC 33872</strain>
    </source>
</reference>
<dbReference type="OrthoDB" id="2737584at2"/>
<dbReference type="Gene3D" id="3.40.50.10490">
    <property type="entry name" value="Glucose-6-phosphate isomerase like protein, domain 1"/>
    <property type="match status" value="1"/>
</dbReference>
<evidence type="ECO:0000259" key="1">
    <source>
        <dbReference type="Pfam" id="PF10740"/>
    </source>
</evidence>
<name>A0A7X2S5L4_9BACI</name>
<comment type="caution">
    <text evidence="2">The sequence shown here is derived from an EMBL/GenBank/DDBJ whole genome shotgun (WGS) entry which is preliminary data.</text>
</comment>
<dbReference type="RefSeq" id="WP_155112572.1">
    <property type="nucleotide sequence ID" value="NZ_WMIB01000010.1"/>
</dbReference>
<dbReference type="AlphaFoldDB" id="A0A7X2S5L4"/>
<evidence type="ECO:0000313" key="2">
    <source>
        <dbReference type="EMBL" id="MTH54047.1"/>
    </source>
</evidence>
<feature type="domain" description="DUF2529" evidence="1">
    <location>
        <begin position="1"/>
        <end position="171"/>
    </location>
</feature>
<dbReference type="Pfam" id="PF10740">
    <property type="entry name" value="DUF2529"/>
    <property type="match status" value="1"/>
</dbReference>
<organism evidence="2 3">
    <name type="scientific">Metabacillus mangrovi</name>
    <dbReference type="NCBI Taxonomy" id="1491830"/>
    <lineage>
        <taxon>Bacteria</taxon>
        <taxon>Bacillati</taxon>
        <taxon>Bacillota</taxon>
        <taxon>Bacilli</taxon>
        <taxon>Bacillales</taxon>
        <taxon>Bacillaceae</taxon>
        <taxon>Metabacillus</taxon>
    </lineage>
</organism>
<gene>
    <name evidence="2" type="ORF">GKZ89_11570</name>
</gene>
<dbReference type="EMBL" id="WMIB01000010">
    <property type="protein sequence ID" value="MTH54047.1"/>
    <property type="molecule type" value="Genomic_DNA"/>
</dbReference>
<proteinExistence type="predicted"/>
<dbReference type="Proteomes" id="UP000434639">
    <property type="component" value="Unassembled WGS sequence"/>
</dbReference>
<protein>
    <submittedName>
        <fullName evidence="2">DUF2529 family protein</fullName>
    </submittedName>
</protein>
<keyword evidence="3" id="KW-1185">Reference proteome</keyword>
<evidence type="ECO:0000313" key="3">
    <source>
        <dbReference type="Proteomes" id="UP000434639"/>
    </source>
</evidence>